<dbReference type="EMBL" id="CP024608">
    <property type="protein sequence ID" value="ATQ74277.1"/>
    <property type="molecule type" value="Genomic_DNA"/>
</dbReference>
<protein>
    <submittedName>
        <fullName evidence="2">Uncharacterized protein</fullName>
    </submittedName>
</protein>
<dbReference type="Proteomes" id="UP000229897">
    <property type="component" value="Chromosome"/>
</dbReference>
<feature type="chain" id="PRO_5013669252" evidence="1">
    <location>
        <begin position="26"/>
        <end position="230"/>
    </location>
</feature>
<gene>
    <name evidence="2" type="ORF">CR152_06985</name>
</gene>
<name>A0A2D2DH16_9BURK</name>
<proteinExistence type="predicted"/>
<reference evidence="2" key="1">
    <citation type="submission" date="2017-10" db="EMBL/GenBank/DDBJ databases">
        <title>Massilia psychrophilum sp. nov., a novel purple-pigmented bacterium isolated from Tianshan glacier, Xinjiang Municipality, China.</title>
        <authorList>
            <person name="Wang H."/>
        </authorList>
    </citation>
    <scope>NUCLEOTIDE SEQUENCE [LARGE SCALE GENOMIC DNA]</scope>
    <source>
        <strain evidence="2">B2</strain>
    </source>
</reference>
<dbReference type="OrthoDB" id="5770735at2"/>
<evidence type="ECO:0000256" key="1">
    <source>
        <dbReference type="SAM" id="SignalP"/>
    </source>
</evidence>
<dbReference type="KEGG" id="mass:CR152_06985"/>
<organism evidence="2 3">
    <name type="scientific">Massilia violaceinigra</name>
    <dbReference type="NCBI Taxonomy" id="2045208"/>
    <lineage>
        <taxon>Bacteria</taxon>
        <taxon>Pseudomonadati</taxon>
        <taxon>Pseudomonadota</taxon>
        <taxon>Betaproteobacteria</taxon>
        <taxon>Burkholderiales</taxon>
        <taxon>Oxalobacteraceae</taxon>
        <taxon>Telluria group</taxon>
        <taxon>Massilia</taxon>
    </lineage>
</organism>
<keyword evidence="1" id="KW-0732">Signal</keyword>
<evidence type="ECO:0000313" key="2">
    <source>
        <dbReference type="EMBL" id="ATQ74277.1"/>
    </source>
</evidence>
<evidence type="ECO:0000313" key="3">
    <source>
        <dbReference type="Proteomes" id="UP000229897"/>
    </source>
</evidence>
<feature type="signal peptide" evidence="1">
    <location>
        <begin position="1"/>
        <end position="25"/>
    </location>
</feature>
<dbReference type="AlphaFoldDB" id="A0A2D2DH16"/>
<sequence>MNARRFVLRGVGAMALFACIGRAAASRHEASYGQHGMVLFGGADGLYASHLPMMHAPHDRQVILQIHLADKALDAALRRRLDGKTALWTIAPENFELDRLAPDSANPLRAFKADLVQGHFERGGVTRHKGTSIVVDKVLQFRPLLPRFAASTTARYLQVGGGAARFLVKQIDSRPDFDHIVAFSTRPDAPTDPVEVPKKALEETTAAVLARQLIGARIIGTIYFDKADLT</sequence>
<dbReference type="RefSeq" id="WP_099874265.1">
    <property type="nucleotide sequence ID" value="NZ_CP024608.1"/>
</dbReference>
<keyword evidence="3" id="KW-1185">Reference proteome</keyword>
<accession>A0A2D2DH16</accession>